<dbReference type="Pfam" id="PF20428">
    <property type="entry name" value="Sey1_3HB"/>
    <property type="match status" value="2"/>
</dbReference>
<dbReference type="InterPro" id="IPR008803">
    <property type="entry name" value="RHD3/Sey1"/>
</dbReference>
<evidence type="ECO:0000259" key="10">
    <source>
        <dbReference type="PROSITE" id="PS51715"/>
    </source>
</evidence>
<keyword evidence="2" id="KW-0547">Nucleotide-binding</keyword>
<dbReference type="PANTHER" id="PTHR45923:SF20">
    <property type="entry name" value="PROTEIN ROOT HAIR DEFECTIVE 3 HOMOLOG 2"/>
    <property type="match status" value="1"/>
</dbReference>
<accession>A0A540LXY2</accession>
<reference evidence="11 12" key="1">
    <citation type="journal article" date="2019" name="G3 (Bethesda)">
        <title>Sequencing of a Wild Apple (Malus baccata) Genome Unravels the Differences Between Cultivated and Wild Apple Species Regarding Disease Resistance and Cold Tolerance.</title>
        <authorList>
            <person name="Chen X."/>
        </authorList>
    </citation>
    <scope>NUCLEOTIDE SEQUENCE [LARGE SCALE GENOMIC DNA]</scope>
    <source>
        <strain evidence="12">cv. Shandingzi</strain>
        <tissue evidence="11">Leaves</tissue>
    </source>
</reference>
<dbReference type="AlphaFoldDB" id="A0A540LXY2"/>
<evidence type="ECO:0000256" key="1">
    <source>
        <dbReference type="ARBA" id="ARBA00022692"/>
    </source>
</evidence>
<evidence type="ECO:0000256" key="2">
    <source>
        <dbReference type="ARBA" id="ARBA00022741"/>
    </source>
</evidence>
<protein>
    <recommendedName>
        <fullName evidence="10">GB1/RHD3-type G domain-containing protein</fullName>
    </recommendedName>
</protein>
<keyword evidence="7" id="KW-0342">GTP-binding</keyword>
<dbReference type="PROSITE" id="PS51715">
    <property type="entry name" value="G_GB1_RHD3"/>
    <property type="match status" value="1"/>
</dbReference>
<comment type="caution">
    <text evidence="11">The sequence shown here is derived from an EMBL/GenBank/DDBJ whole genome shotgun (WGS) entry which is preliminary data.</text>
</comment>
<dbReference type="CDD" id="cd01851">
    <property type="entry name" value="GBP"/>
    <property type="match status" value="1"/>
</dbReference>
<evidence type="ECO:0000256" key="3">
    <source>
        <dbReference type="ARBA" id="ARBA00022801"/>
    </source>
</evidence>
<dbReference type="Pfam" id="PF05879">
    <property type="entry name" value="RHD3_GTPase"/>
    <property type="match status" value="1"/>
</dbReference>
<evidence type="ECO:0000256" key="9">
    <source>
        <dbReference type="PROSITE-ProRule" id="PRU01052"/>
    </source>
</evidence>
<dbReference type="EMBL" id="VIEB01000427">
    <property type="protein sequence ID" value="TQD91246.1"/>
    <property type="molecule type" value="Genomic_DNA"/>
</dbReference>
<evidence type="ECO:0000256" key="7">
    <source>
        <dbReference type="ARBA" id="ARBA00023134"/>
    </source>
</evidence>
<keyword evidence="1" id="KW-0812">Transmembrane</keyword>
<keyword evidence="4" id="KW-0256">Endoplasmic reticulum</keyword>
<comment type="similarity">
    <text evidence="9">Belongs to the TRAFAC class dynamin-like GTPase superfamily. GB1/RHD3 GTPase family.</text>
</comment>
<dbReference type="PANTHER" id="PTHR45923">
    <property type="entry name" value="PROTEIN SEY1"/>
    <property type="match status" value="1"/>
</dbReference>
<keyword evidence="12" id="KW-1185">Reference proteome</keyword>
<evidence type="ECO:0000256" key="5">
    <source>
        <dbReference type="ARBA" id="ARBA00022989"/>
    </source>
</evidence>
<evidence type="ECO:0000256" key="6">
    <source>
        <dbReference type="ARBA" id="ARBA00023054"/>
    </source>
</evidence>
<sequence>MMREDVCAKQLICGNSEFNVAELNSFVKKVKFDKCGSSYAIVAIMGPQSGGKSTLMNHLFDTGFQEMNIESGRSQTTKGIWIAKCVGIEPCTIALDLEGSDGSERGEDDTTFEKQIALFALAVSDILLINMWYNDIGREQAASKPLLRTIFQAMVRLWSDPPKKTTLMFVVRDKPSQAPFELLENRLKEDTEKMWDAVSKPQAHKKSPLTVFFNVQVVALPNYIEQEETFKKEVAQLRRRFVNSISPGGLVGDRKGVVPASGFSLSTREMWRVIKLNKDLDLPAHKVMVATVRCEEISTDIFKQLIEDKGWLALKEAPQTGLIPDFGKRLSSILDTYLSEYDEKALHYHEGVRNSKRQILKSKALDSVYITYINMLRHLHSKALEEFKVRLEQSLKEESGSFNSSAQNCIQSSMRDFDQGCKDAAIQQANWDFSSILNEHRRAIDAHAASVYDEKLLELKVNHEKQLSESLTIQVEAFLKGGGEDTWASIRKLLNREMNDVLSKFSIEIVRFEVDKERVMKLLQNFRHYARQVVEEKAKYEADRSVLIHMKSRFSTVFTYDSNLIPRIWVKKGDIGTVTKDARSASLKILSAMAAIRLSEKPDNIEKVLFSSLMDGTKASRNTLTSSTWKEASSKDTLIPPKKCKELWVLFVEQTEYIVNKAYSEHGWLALEEAAKKGPVPGFGKTFNLILDTYISDYDKGVADFDEGVRNSQQQQLKSKALNHAQRVYFKTLGHLLHKALNSFQVGLEQSLKNGESFDSSVRTCTEFSMKEFDQGCADAPVQLTHADILEFQEQLRAEMYKLGDDAKVYPFQKGRKTKLFLVMARLVCSLALKKVGIPNPFAPG</sequence>
<dbReference type="STRING" id="106549.A0A540LXY2"/>
<feature type="domain" description="GB1/RHD3-type G" evidence="10">
    <location>
        <begin position="36"/>
        <end position="254"/>
    </location>
</feature>
<evidence type="ECO:0000313" key="12">
    <source>
        <dbReference type="Proteomes" id="UP000315295"/>
    </source>
</evidence>
<gene>
    <name evidence="11" type="ORF">C1H46_023172</name>
</gene>
<dbReference type="Gene3D" id="3.40.50.300">
    <property type="entry name" value="P-loop containing nucleotide triphosphate hydrolases"/>
    <property type="match status" value="1"/>
</dbReference>
<keyword evidence="3" id="KW-0378">Hydrolase</keyword>
<organism evidence="11 12">
    <name type="scientific">Malus baccata</name>
    <name type="common">Siberian crab apple</name>
    <name type="synonym">Pyrus baccata</name>
    <dbReference type="NCBI Taxonomy" id="106549"/>
    <lineage>
        <taxon>Eukaryota</taxon>
        <taxon>Viridiplantae</taxon>
        <taxon>Streptophyta</taxon>
        <taxon>Embryophyta</taxon>
        <taxon>Tracheophyta</taxon>
        <taxon>Spermatophyta</taxon>
        <taxon>Magnoliopsida</taxon>
        <taxon>eudicotyledons</taxon>
        <taxon>Gunneridae</taxon>
        <taxon>Pentapetalae</taxon>
        <taxon>rosids</taxon>
        <taxon>fabids</taxon>
        <taxon>Rosales</taxon>
        <taxon>Rosaceae</taxon>
        <taxon>Amygdaloideae</taxon>
        <taxon>Maleae</taxon>
        <taxon>Malus</taxon>
    </lineage>
</organism>
<dbReference type="InterPro" id="IPR027417">
    <property type="entry name" value="P-loop_NTPase"/>
</dbReference>
<name>A0A540LXY2_MALBA</name>
<dbReference type="Proteomes" id="UP000315295">
    <property type="component" value="Unassembled WGS sequence"/>
</dbReference>
<dbReference type="SUPFAM" id="SSF52540">
    <property type="entry name" value="P-loop containing nucleoside triphosphate hydrolases"/>
    <property type="match status" value="1"/>
</dbReference>
<keyword evidence="6" id="KW-0175">Coiled coil</keyword>
<dbReference type="GO" id="GO:0016320">
    <property type="term" value="P:endoplasmic reticulum membrane fusion"/>
    <property type="evidence" value="ECO:0007669"/>
    <property type="project" value="TreeGrafter"/>
</dbReference>
<dbReference type="GO" id="GO:0003924">
    <property type="term" value="F:GTPase activity"/>
    <property type="evidence" value="ECO:0007669"/>
    <property type="project" value="TreeGrafter"/>
</dbReference>
<keyword evidence="8" id="KW-0472">Membrane</keyword>
<dbReference type="InterPro" id="IPR046758">
    <property type="entry name" value="Sey1/RHD3-like_3HB"/>
</dbReference>
<dbReference type="InterPro" id="IPR030386">
    <property type="entry name" value="G_GB1_RHD3_dom"/>
</dbReference>
<evidence type="ECO:0000256" key="4">
    <source>
        <dbReference type="ARBA" id="ARBA00022824"/>
    </source>
</evidence>
<evidence type="ECO:0000313" key="11">
    <source>
        <dbReference type="EMBL" id="TQD91246.1"/>
    </source>
</evidence>
<dbReference type="GO" id="GO:0005783">
    <property type="term" value="C:endoplasmic reticulum"/>
    <property type="evidence" value="ECO:0007669"/>
    <property type="project" value="TreeGrafter"/>
</dbReference>
<dbReference type="GO" id="GO:0005525">
    <property type="term" value="F:GTP binding"/>
    <property type="evidence" value="ECO:0007669"/>
    <property type="project" value="UniProtKB-KW"/>
</dbReference>
<dbReference type="FunFam" id="3.40.50.300:FF:002271">
    <property type="entry name" value="Protein ROOT HAIR DEFECTIVE 3 homolog"/>
    <property type="match status" value="1"/>
</dbReference>
<evidence type="ECO:0000256" key="8">
    <source>
        <dbReference type="ARBA" id="ARBA00023136"/>
    </source>
</evidence>
<keyword evidence="5" id="KW-1133">Transmembrane helix</keyword>
<proteinExistence type="inferred from homology"/>